<dbReference type="AlphaFoldDB" id="A0A803PS69"/>
<proteinExistence type="predicted"/>
<reference evidence="2" key="2">
    <citation type="submission" date="2021-03" db="UniProtKB">
        <authorList>
            <consortium name="EnsemblPlants"/>
        </authorList>
    </citation>
    <scope>IDENTIFICATION</scope>
</reference>
<evidence type="ECO:0000313" key="2">
    <source>
        <dbReference type="EnsemblPlants" id="cds.evm.model.05.860"/>
    </source>
</evidence>
<keyword evidence="3" id="KW-1185">Reference proteome</keyword>
<dbReference type="EMBL" id="UZAU01000467">
    <property type="status" value="NOT_ANNOTATED_CDS"/>
    <property type="molecule type" value="Genomic_DNA"/>
</dbReference>
<feature type="compositionally biased region" description="Basic residues" evidence="1">
    <location>
        <begin position="95"/>
        <end position="111"/>
    </location>
</feature>
<dbReference type="Proteomes" id="UP000596661">
    <property type="component" value="Chromosome 5"/>
</dbReference>
<dbReference type="Gramene" id="evm.model.05.860">
    <property type="protein sequence ID" value="cds.evm.model.05.860"/>
    <property type="gene ID" value="evm.TU.05.860"/>
</dbReference>
<accession>A0A803PS69</accession>
<feature type="region of interest" description="Disordered" evidence="1">
    <location>
        <begin position="82"/>
        <end position="111"/>
    </location>
</feature>
<name>A0A803PS69_CANSA</name>
<sequence length="137" mass="15520">MSFPIVLTYFELLKSFHWSSLSNEKTTPTSQEMTASNIHVAFSREEANVSFKMLKGMLFEDVGYVMINAELERKTAAAMAVQDDAPLNQPDTSTRRHWARPRGSKTRRHGDTRRGITLEFPQTLRGINLRTRGTSSG</sequence>
<organism evidence="2 3">
    <name type="scientific">Cannabis sativa</name>
    <name type="common">Hemp</name>
    <name type="synonym">Marijuana</name>
    <dbReference type="NCBI Taxonomy" id="3483"/>
    <lineage>
        <taxon>Eukaryota</taxon>
        <taxon>Viridiplantae</taxon>
        <taxon>Streptophyta</taxon>
        <taxon>Embryophyta</taxon>
        <taxon>Tracheophyta</taxon>
        <taxon>Spermatophyta</taxon>
        <taxon>Magnoliopsida</taxon>
        <taxon>eudicotyledons</taxon>
        <taxon>Gunneridae</taxon>
        <taxon>Pentapetalae</taxon>
        <taxon>rosids</taxon>
        <taxon>fabids</taxon>
        <taxon>Rosales</taxon>
        <taxon>Cannabaceae</taxon>
        <taxon>Cannabis</taxon>
    </lineage>
</organism>
<dbReference type="EnsemblPlants" id="evm.model.05.860">
    <property type="protein sequence ID" value="cds.evm.model.05.860"/>
    <property type="gene ID" value="evm.TU.05.860"/>
</dbReference>
<reference evidence="2" key="1">
    <citation type="submission" date="2018-11" db="EMBL/GenBank/DDBJ databases">
        <authorList>
            <person name="Grassa J C."/>
        </authorList>
    </citation>
    <scope>NUCLEOTIDE SEQUENCE [LARGE SCALE GENOMIC DNA]</scope>
</reference>
<protein>
    <submittedName>
        <fullName evidence="2">Uncharacterized protein</fullName>
    </submittedName>
</protein>
<evidence type="ECO:0000313" key="3">
    <source>
        <dbReference type="Proteomes" id="UP000596661"/>
    </source>
</evidence>
<evidence type="ECO:0000256" key="1">
    <source>
        <dbReference type="SAM" id="MobiDB-lite"/>
    </source>
</evidence>